<gene>
    <name evidence="2" type="ORF">CSUIS_0358</name>
</gene>
<dbReference type="RefSeq" id="WP_086296870.1">
    <property type="nucleotide sequence ID" value="NZ_CP018789.1"/>
</dbReference>
<dbReference type="STRING" id="1660073.CSUIS_0358"/>
<dbReference type="EMBL" id="CP018789">
    <property type="protein sequence ID" value="ARR00199.1"/>
    <property type="molecule type" value="Genomic_DNA"/>
</dbReference>
<sequence length="282" mass="31686">MRKVLFVLLPCLALASDPITIDSLFKRQIGLRSITTFSLLSSGNPNTYTDYPSITIQGDPVVWDDTKQASLNQIFMYAIDDKLDILTSFGGSYIRNEYINYFTLDPKSESRTQFDSSWIGFNYRADKINNLIPMITLQSAVIQNERANKDSKHFYFKSFLLKGTLKGYSDPVVYSIYSGLIYNASRNFDFAKIDYGHTLLFGGDLNIVLSPKITLDMGIEQRFQSANKINNKKTTNIRSIPTYSVGSTYSVDNDTALSISASFGGSSAAPDNIFSLNIWQKF</sequence>
<dbReference type="AlphaFoldDB" id="A0A1X9SVQ1"/>
<reference evidence="3" key="1">
    <citation type="journal article" date="2017" name="Genome Biol. Evol.">
        <title>Comparative Genomic Analysis Identifies a Campylobacter Clade Deficient in Selenium Metabolism.</title>
        <authorList>
            <person name="Miller W.G."/>
            <person name="Yee E."/>
            <person name="Lopes B.S."/>
            <person name="Chapman M.H."/>
            <person name="Huynh S."/>
            <person name="Bono J.L."/>
            <person name="Parker C.T."/>
            <person name="Strachan N.J.C."/>
            <person name="Forbes K.J."/>
        </authorList>
    </citation>
    <scope>NUCLEOTIDE SEQUENCE [LARGE SCALE GENOMIC DNA]</scope>
    <source>
        <strain evidence="3">RM6137</strain>
    </source>
</reference>
<feature type="chain" id="PRO_5012891856" description="HmcD domain-containing protein" evidence="1">
    <location>
        <begin position="16"/>
        <end position="282"/>
    </location>
</feature>
<evidence type="ECO:0000256" key="1">
    <source>
        <dbReference type="SAM" id="SignalP"/>
    </source>
</evidence>
<evidence type="ECO:0008006" key="4">
    <source>
        <dbReference type="Google" id="ProtNLM"/>
    </source>
</evidence>
<organism evidence="2 3">
    <name type="scientific">Campylobacter porcelli</name>
    <dbReference type="NCBI Taxonomy" id="1660073"/>
    <lineage>
        <taxon>Bacteria</taxon>
        <taxon>Pseudomonadati</taxon>
        <taxon>Campylobacterota</taxon>
        <taxon>Epsilonproteobacteria</taxon>
        <taxon>Campylobacterales</taxon>
        <taxon>Campylobacteraceae</taxon>
        <taxon>Campylobacter</taxon>
    </lineage>
</organism>
<feature type="signal peptide" evidence="1">
    <location>
        <begin position="1"/>
        <end position="15"/>
    </location>
</feature>
<evidence type="ECO:0000313" key="2">
    <source>
        <dbReference type="EMBL" id="ARR00199.1"/>
    </source>
</evidence>
<name>A0A1X9SVQ1_9BACT</name>
<dbReference type="KEGG" id="camy:CSUIS_0358"/>
<accession>A0A1X9SVQ1</accession>
<proteinExistence type="predicted"/>
<protein>
    <recommendedName>
        <fullName evidence="4">HmcD domain-containing protein</fullName>
    </recommendedName>
</protein>
<dbReference type="Proteomes" id="UP000194260">
    <property type="component" value="Chromosome"/>
</dbReference>
<evidence type="ECO:0000313" key="3">
    <source>
        <dbReference type="Proteomes" id="UP000194260"/>
    </source>
</evidence>
<keyword evidence="1" id="KW-0732">Signal</keyword>